<evidence type="ECO:0000256" key="5">
    <source>
        <dbReference type="SAM" id="Phobius"/>
    </source>
</evidence>
<evidence type="ECO:0000259" key="7">
    <source>
        <dbReference type="PROSITE" id="PS50835"/>
    </source>
</evidence>
<keyword evidence="5" id="KW-0812">Transmembrane</keyword>
<dbReference type="PANTHER" id="PTHR12231">
    <property type="entry name" value="CTX-RELATED TYPE I TRANSMEMBRANE PROTEIN"/>
    <property type="match status" value="1"/>
</dbReference>
<evidence type="ECO:0000313" key="9">
    <source>
        <dbReference type="Proteomes" id="UP000827092"/>
    </source>
</evidence>
<gene>
    <name evidence="8" type="ORF">JTE90_006292</name>
</gene>
<dbReference type="SMART" id="SM00409">
    <property type="entry name" value="IG"/>
    <property type="match status" value="1"/>
</dbReference>
<feature type="chain" id="PRO_5043462287" description="Ig-like domain-containing protein" evidence="6">
    <location>
        <begin position="24"/>
        <end position="303"/>
    </location>
</feature>
<proteinExistence type="predicted"/>
<dbReference type="InterPro" id="IPR003599">
    <property type="entry name" value="Ig_sub"/>
</dbReference>
<feature type="transmembrane region" description="Helical" evidence="5">
    <location>
        <begin position="244"/>
        <end position="266"/>
    </location>
</feature>
<dbReference type="InterPro" id="IPR013098">
    <property type="entry name" value="Ig_I-set"/>
</dbReference>
<organism evidence="8 9">
    <name type="scientific">Oedothorax gibbosus</name>
    <dbReference type="NCBI Taxonomy" id="931172"/>
    <lineage>
        <taxon>Eukaryota</taxon>
        <taxon>Metazoa</taxon>
        <taxon>Ecdysozoa</taxon>
        <taxon>Arthropoda</taxon>
        <taxon>Chelicerata</taxon>
        <taxon>Arachnida</taxon>
        <taxon>Araneae</taxon>
        <taxon>Araneomorphae</taxon>
        <taxon>Entelegynae</taxon>
        <taxon>Araneoidea</taxon>
        <taxon>Linyphiidae</taxon>
        <taxon>Erigoninae</taxon>
        <taxon>Oedothorax</taxon>
    </lineage>
</organism>
<comment type="caution">
    <text evidence="8">The sequence shown here is derived from an EMBL/GenBank/DDBJ whole genome shotgun (WGS) entry which is preliminary data.</text>
</comment>
<keyword evidence="3" id="KW-1015">Disulfide bond</keyword>
<keyword evidence="5" id="KW-0472">Membrane</keyword>
<dbReference type="SUPFAM" id="SSF48726">
    <property type="entry name" value="Immunoglobulin"/>
    <property type="match status" value="2"/>
</dbReference>
<dbReference type="Proteomes" id="UP000827092">
    <property type="component" value="Unassembled WGS sequence"/>
</dbReference>
<keyword evidence="4" id="KW-0393">Immunoglobulin domain</keyword>
<keyword evidence="1 6" id="KW-0732">Signal</keyword>
<dbReference type="SMART" id="SM00408">
    <property type="entry name" value="IGc2"/>
    <property type="match status" value="1"/>
</dbReference>
<dbReference type="InterPro" id="IPR003598">
    <property type="entry name" value="Ig_sub2"/>
</dbReference>
<keyword evidence="9" id="KW-1185">Reference proteome</keyword>
<evidence type="ECO:0000313" key="8">
    <source>
        <dbReference type="EMBL" id="KAG8178153.1"/>
    </source>
</evidence>
<sequence>MIVTRNFSCLVVILFYCLPLGTSETLTTIKPTGPPKLRPNEASNFEVPVGERCKLRCPLQHSGVSVHVKWFKGGVPNGEGEERVRLGKSALIIANVTWADEGEYECRASNEYGEVRSGFTVKVIGEWHLLLRSLDIYVDPHIFDEPGEEEDFFREVGPNDEYAPRFSSKMNDLLTRPAGASAVLRYNAHGNPHPTVHWTKNGNSVSYRSAYQTVLPAEGEESESEVGGAAVTMETSSHPQFRPLFAVAATCVRFAAPAALLGALVCRCRYRREQMKALMQGTTLMVTKKVVLEKREPTTWTPR</sequence>
<evidence type="ECO:0000256" key="1">
    <source>
        <dbReference type="ARBA" id="ARBA00022729"/>
    </source>
</evidence>
<feature type="signal peptide" evidence="6">
    <location>
        <begin position="1"/>
        <end position="23"/>
    </location>
</feature>
<dbReference type="AlphaFoldDB" id="A0AAV6U2G7"/>
<dbReference type="InterPro" id="IPR013783">
    <property type="entry name" value="Ig-like_fold"/>
</dbReference>
<evidence type="ECO:0000256" key="3">
    <source>
        <dbReference type="ARBA" id="ARBA00023157"/>
    </source>
</evidence>
<name>A0AAV6U2G7_9ARAC</name>
<dbReference type="InterPro" id="IPR007110">
    <property type="entry name" value="Ig-like_dom"/>
</dbReference>
<keyword evidence="5" id="KW-1133">Transmembrane helix</keyword>
<protein>
    <recommendedName>
        <fullName evidence="7">Ig-like domain-containing protein</fullName>
    </recommendedName>
</protein>
<keyword evidence="2" id="KW-0677">Repeat</keyword>
<dbReference type="Gene3D" id="2.60.40.10">
    <property type="entry name" value="Immunoglobulins"/>
    <property type="match status" value="2"/>
</dbReference>
<dbReference type="EMBL" id="JAFNEN010000713">
    <property type="protein sequence ID" value="KAG8178153.1"/>
    <property type="molecule type" value="Genomic_DNA"/>
</dbReference>
<evidence type="ECO:0000256" key="2">
    <source>
        <dbReference type="ARBA" id="ARBA00022737"/>
    </source>
</evidence>
<evidence type="ECO:0000256" key="6">
    <source>
        <dbReference type="SAM" id="SignalP"/>
    </source>
</evidence>
<dbReference type="PROSITE" id="PS50835">
    <property type="entry name" value="IG_LIKE"/>
    <property type="match status" value="1"/>
</dbReference>
<dbReference type="Pfam" id="PF07679">
    <property type="entry name" value="I-set"/>
    <property type="match status" value="1"/>
</dbReference>
<dbReference type="InterPro" id="IPR036179">
    <property type="entry name" value="Ig-like_dom_sf"/>
</dbReference>
<dbReference type="InterPro" id="IPR051170">
    <property type="entry name" value="Neural/epithelial_adhesion"/>
</dbReference>
<dbReference type="PANTHER" id="PTHR12231:SF253">
    <property type="entry name" value="DPR-INTERACTING PROTEIN ETA, ISOFORM B-RELATED"/>
    <property type="match status" value="1"/>
</dbReference>
<accession>A0AAV6U2G7</accession>
<feature type="domain" description="Ig-like" evidence="7">
    <location>
        <begin position="35"/>
        <end position="122"/>
    </location>
</feature>
<reference evidence="8 9" key="1">
    <citation type="journal article" date="2022" name="Nat. Ecol. Evol.">
        <title>A masculinizing supergene underlies an exaggerated male reproductive morph in a spider.</title>
        <authorList>
            <person name="Hendrickx F."/>
            <person name="De Corte Z."/>
            <person name="Sonet G."/>
            <person name="Van Belleghem S.M."/>
            <person name="Kostlbacher S."/>
            <person name="Vangestel C."/>
        </authorList>
    </citation>
    <scope>NUCLEOTIDE SEQUENCE [LARGE SCALE GENOMIC DNA]</scope>
    <source>
        <strain evidence="8">W744_W776</strain>
    </source>
</reference>
<evidence type="ECO:0000256" key="4">
    <source>
        <dbReference type="ARBA" id="ARBA00023319"/>
    </source>
</evidence>